<keyword evidence="2" id="KW-1185">Reference proteome</keyword>
<evidence type="ECO:0000313" key="2">
    <source>
        <dbReference type="Proteomes" id="UP001062846"/>
    </source>
</evidence>
<dbReference type="Proteomes" id="UP001062846">
    <property type="component" value="Chromosome 2"/>
</dbReference>
<name>A0ACC0PRZ6_RHOML</name>
<sequence>MYHVGLLLFTLSIGSAHTDSIITEDNEVAEIFLKQVDRDMEELVSKKQVEEEIAKSRRFLTLGYIGLVQIRQRWEKDCPRVRRIKNLPFNMGLKLDREELVSQKQMEEEIAKPRRFLNPDFGLHRLGADHAEVRFRRLAKKLSRVLPKDQPTKPMHQMPLDR</sequence>
<accession>A0ACC0PRZ6</accession>
<reference evidence="1" key="1">
    <citation type="submission" date="2022-02" db="EMBL/GenBank/DDBJ databases">
        <title>Plant Genome Project.</title>
        <authorList>
            <person name="Zhang R.-G."/>
        </authorList>
    </citation>
    <scope>NUCLEOTIDE SEQUENCE</scope>
    <source>
        <strain evidence="1">AT1</strain>
    </source>
</reference>
<organism evidence="1 2">
    <name type="scientific">Rhododendron molle</name>
    <name type="common">Chinese azalea</name>
    <name type="synonym">Azalea mollis</name>
    <dbReference type="NCBI Taxonomy" id="49168"/>
    <lineage>
        <taxon>Eukaryota</taxon>
        <taxon>Viridiplantae</taxon>
        <taxon>Streptophyta</taxon>
        <taxon>Embryophyta</taxon>
        <taxon>Tracheophyta</taxon>
        <taxon>Spermatophyta</taxon>
        <taxon>Magnoliopsida</taxon>
        <taxon>eudicotyledons</taxon>
        <taxon>Gunneridae</taxon>
        <taxon>Pentapetalae</taxon>
        <taxon>asterids</taxon>
        <taxon>Ericales</taxon>
        <taxon>Ericaceae</taxon>
        <taxon>Ericoideae</taxon>
        <taxon>Rhodoreae</taxon>
        <taxon>Rhododendron</taxon>
    </lineage>
</organism>
<protein>
    <submittedName>
        <fullName evidence="1">Uncharacterized protein</fullName>
    </submittedName>
</protein>
<evidence type="ECO:0000313" key="1">
    <source>
        <dbReference type="EMBL" id="KAI8567904.1"/>
    </source>
</evidence>
<comment type="caution">
    <text evidence="1">The sequence shown here is derived from an EMBL/GenBank/DDBJ whole genome shotgun (WGS) entry which is preliminary data.</text>
</comment>
<gene>
    <name evidence="1" type="ORF">RHMOL_Rhmol02G0157500</name>
</gene>
<dbReference type="EMBL" id="CM046389">
    <property type="protein sequence ID" value="KAI8567904.1"/>
    <property type="molecule type" value="Genomic_DNA"/>
</dbReference>
<proteinExistence type="predicted"/>